<dbReference type="EMBL" id="JXXN02002888">
    <property type="protein sequence ID" value="THD22257.1"/>
    <property type="molecule type" value="Genomic_DNA"/>
</dbReference>
<dbReference type="Proteomes" id="UP000230066">
    <property type="component" value="Unassembled WGS sequence"/>
</dbReference>
<evidence type="ECO:0000313" key="1">
    <source>
        <dbReference type="EMBL" id="THD22257.1"/>
    </source>
</evidence>
<gene>
    <name evidence="1" type="ORF">D915_007006</name>
</gene>
<name>A0A4E0RNK2_FASHE</name>
<keyword evidence="2" id="KW-1185">Reference proteome</keyword>
<accession>A0A4E0RNK2</accession>
<evidence type="ECO:0000313" key="2">
    <source>
        <dbReference type="Proteomes" id="UP000230066"/>
    </source>
</evidence>
<reference evidence="1" key="1">
    <citation type="submission" date="2019-03" db="EMBL/GenBank/DDBJ databases">
        <title>Improved annotation for the trematode Fasciola hepatica.</title>
        <authorList>
            <person name="Choi Y.-J."/>
            <person name="Martin J."/>
            <person name="Mitreva M."/>
        </authorList>
    </citation>
    <scope>NUCLEOTIDE SEQUENCE [LARGE SCALE GENOMIC DNA]</scope>
</reference>
<sequence length="151" mass="16731">MFARIQGVGADFDRAMAHFMITGRELRPPIDLAVPQLAYDIRTSKDYAVYLCLSIDDSDGPADTHLRILQLHQKNFYHTKAHGKPVQPSEGVWMRSTTQIPGIPSKLEHVWTRPFTVMKILGPTACCVAGVCENPEALQPAGASGTQRWNS</sequence>
<protein>
    <submittedName>
        <fullName evidence="1">Uncharacterized protein</fullName>
    </submittedName>
</protein>
<dbReference type="AlphaFoldDB" id="A0A4E0RNK2"/>
<proteinExistence type="predicted"/>
<comment type="caution">
    <text evidence="1">The sequence shown here is derived from an EMBL/GenBank/DDBJ whole genome shotgun (WGS) entry which is preliminary data.</text>
</comment>
<organism evidence="1 2">
    <name type="scientific">Fasciola hepatica</name>
    <name type="common">Liver fluke</name>
    <dbReference type="NCBI Taxonomy" id="6192"/>
    <lineage>
        <taxon>Eukaryota</taxon>
        <taxon>Metazoa</taxon>
        <taxon>Spiralia</taxon>
        <taxon>Lophotrochozoa</taxon>
        <taxon>Platyhelminthes</taxon>
        <taxon>Trematoda</taxon>
        <taxon>Digenea</taxon>
        <taxon>Plagiorchiida</taxon>
        <taxon>Echinostomata</taxon>
        <taxon>Echinostomatoidea</taxon>
        <taxon>Fasciolidae</taxon>
        <taxon>Fasciola</taxon>
    </lineage>
</organism>